<dbReference type="AlphaFoldDB" id="A0A809RT88"/>
<feature type="region of interest" description="Disordered" evidence="1">
    <location>
        <begin position="1"/>
        <end position="29"/>
    </location>
</feature>
<reference evidence="3" key="1">
    <citation type="journal article" name="DNA Res.">
        <title>The physiological potential of anammox bacteria as revealed by their core genome structure.</title>
        <authorList>
            <person name="Okubo T."/>
            <person name="Toyoda A."/>
            <person name="Fukuhara K."/>
            <person name="Uchiyama I."/>
            <person name="Harigaya Y."/>
            <person name="Kuroiwa M."/>
            <person name="Suzuki T."/>
            <person name="Murakami Y."/>
            <person name="Suwa Y."/>
            <person name="Takami H."/>
        </authorList>
    </citation>
    <scope>NUCLEOTIDE SEQUENCE</scope>
    <source>
        <strain evidence="3">317325-3</strain>
    </source>
</reference>
<evidence type="ECO:0000256" key="1">
    <source>
        <dbReference type="SAM" id="MobiDB-lite"/>
    </source>
</evidence>
<protein>
    <recommendedName>
        <fullName evidence="2">YgjP-like metallopeptidase domain-containing protein</fullName>
    </recommendedName>
</protein>
<dbReference type="KEGG" id="ddz:DSYM_03660"/>
<accession>A0A809RT88</accession>
<sequence length="168" mass="19078">MQSESQLELPLERSAPARRRPRKTSPAQEWRDAAHLPFLGRRVVLRLDGARERAELADDTLYLPLPPEAGEGQIRDRAEGWLQGEARRLLGERLARCAQRLDLPVPAWQLAFAAGTTVEVDAAGRFRLPWRLAQLAPEDIDRRLLRQLEPLRLRAGARDIWDAETLPA</sequence>
<dbReference type="EMBL" id="AP021857">
    <property type="protein sequence ID" value="BBO19667.1"/>
    <property type="molecule type" value="Genomic_DNA"/>
</dbReference>
<feature type="domain" description="YgjP-like metallopeptidase" evidence="2">
    <location>
        <begin position="22"/>
        <end position="141"/>
    </location>
</feature>
<evidence type="ECO:0000259" key="2">
    <source>
        <dbReference type="Pfam" id="PF01863"/>
    </source>
</evidence>
<name>A0A809RT88_9PROT</name>
<gene>
    <name evidence="3" type="ORF">DSYM_03660</name>
</gene>
<organism evidence="3 4">
    <name type="scientific">Candidatus Desulfobacillus denitrificans</name>
    <dbReference type="NCBI Taxonomy" id="2608985"/>
    <lineage>
        <taxon>Bacteria</taxon>
        <taxon>Pseudomonadati</taxon>
        <taxon>Pseudomonadota</taxon>
        <taxon>Betaproteobacteria</taxon>
        <taxon>Candidatus Desulfobacillus</taxon>
    </lineage>
</organism>
<evidence type="ECO:0000313" key="4">
    <source>
        <dbReference type="Proteomes" id="UP000662914"/>
    </source>
</evidence>
<dbReference type="InterPro" id="IPR002725">
    <property type="entry name" value="YgjP-like_metallopeptidase"/>
</dbReference>
<dbReference type="Pfam" id="PF01863">
    <property type="entry name" value="YgjP-like"/>
    <property type="match status" value="1"/>
</dbReference>
<evidence type="ECO:0000313" key="3">
    <source>
        <dbReference type="EMBL" id="BBO19667.1"/>
    </source>
</evidence>
<proteinExistence type="predicted"/>
<dbReference type="Proteomes" id="UP000662914">
    <property type="component" value="Chromosome"/>
</dbReference>